<dbReference type="AlphaFoldDB" id="A0A081BHG6"/>
<protein>
    <submittedName>
        <fullName evidence="2">Transposase</fullName>
    </submittedName>
</protein>
<dbReference type="eggNOG" id="ENOG5030ARJ">
    <property type="taxonomic scope" value="Bacteria"/>
</dbReference>
<dbReference type="Proteomes" id="UP000028700">
    <property type="component" value="Unassembled WGS sequence"/>
</dbReference>
<keyword evidence="1" id="KW-0472">Membrane</keyword>
<keyword evidence="1" id="KW-0812">Transmembrane</keyword>
<comment type="caution">
    <text evidence="2">The sequence shown here is derived from an EMBL/GenBank/DDBJ whole genome shotgun (WGS) entry which is preliminary data.</text>
</comment>
<sequence>MPKKMPTIDPKQLFEFEKEMRQQNMALVKENPWLVPPVVALAVLPVAVATVGFFHNRSLKNKLKIEREKTKQLTLEAKMNQ</sequence>
<name>A0A081BHG6_9LACO</name>
<dbReference type="RefSeq" id="WP_051907180.1">
    <property type="nucleotide sequence ID" value="NZ_BBJM01000007.1"/>
</dbReference>
<gene>
    <name evidence="2" type="ORF">LOSG293_070230</name>
</gene>
<feature type="transmembrane region" description="Helical" evidence="1">
    <location>
        <begin position="33"/>
        <end position="54"/>
    </location>
</feature>
<reference evidence="2" key="1">
    <citation type="journal article" date="2014" name="Genome Announc.">
        <title>Draft Genome Sequence of Lactobacillus oryzae Strain SG293T.</title>
        <authorList>
            <person name="Tanizawa Y."/>
            <person name="Fujisawa T."/>
            <person name="Mochizuki T."/>
            <person name="Kaminuma E."/>
            <person name="Nakamura Y."/>
            <person name="Tohno M."/>
        </authorList>
    </citation>
    <scope>NUCLEOTIDE SEQUENCE [LARGE SCALE GENOMIC DNA]</scope>
    <source>
        <strain evidence="2">SG293</strain>
    </source>
</reference>
<evidence type="ECO:0000256" key="1">
    <source>
        <dbReference type="SAM" id="Phobius"/>
    </source>
</evidence>
<accession>A0A081BHG6</accession>
<proteinExistence type="predicted"/>
<keyword evidence="1" id="KW-1133">Transmembrane helix</keyword>
<dbReference type="STRING" id="1291743.LOSG293_070230"/>
<dbReference type="OrthoDB" id="2298693at2"/>
<evidence type="ECO:0000313" key="3">
    <source>
        <dbReference type="Proteomes" id="UP000028700"/>
    </source>
</evidence>
<dbReference type="EMBL" id="BBJM01000007">
    <property type="protein sequence ID" value="GAK47484.1"/>
    <property type="molecule type" value="Genomic_DNA"/>
</dbReference>
<evidence type="ECO:0000313" key="2">
    <source>
        <dbReference type="EMBL" id="GAK47484.1"/>
    </source>
</evidence>
<keyword evidence="3" id="KW-1185">Reference proteome</keyword>
<organism evidence="2 3">
    <name type="scientific">Secundilactobacillus oryzae JCM 18671</name>
    <dbReference type="NCBI Taxonomy" id="1291743"/>
    <lineage>
        <taxon>Bacteria</taxon>
        <taxon>Bacillati</taxon>
        <taxon>Bacillota</taxon>
        <taxon>Bacilli</taxon>
        <taxon>Lactobacillales</taxon>
        <taxon>Lactobacillaceae</taxon>
        <taxon>Secundilactobacillus</taxon>
    </lineage>
</organism>